<reference evidence="1 2" key="1">
    <citation type="journal article" date="2022" name="bioRxiv">
        <title>Genomics of Preaxostyla Flagellates Illuminates Evolutionary Transitions and the Path Towards Mitochondrial Loss.</title>
        <authorList>
            <person name="Novak L.V.F."/>
            <person name="Treitli S.C."/>
            <person name="Pyrih J."/>
            <person name="Halakuc P."/>
            <person name="Pipaliya S.V."/>
            <person name="Vacek V."/>
            <person name="Brzon O."/>
            <person name="Soukal P."/>
            <person name="Eme L."/>
            <person name="Dacks J.B."/>
            <person name="Karnkowska A."/>
            <person name="Elias M."/>
            <person name="Hampl V."/>
        </authorList>
    </citation>
    <scope>NUCLEOTIDE SEQUENCE [LARGE SCALE GENOMIC DNA]</scope>
    <source>
        <strain evidence="1">NAU3</strain>
        <tissue evidence="1">Gut</tissue>
    </source>
</reference>
<dbReference type="EMBL" id="JARBJD010000538">
    <property type="protein sequence ID" value="KAK2941179.1"/>
    <property type="molecule type" value="Genomic_DNA"/>
</dbReference>
<comment type="caution">
    <text evidence="1">The sequence shown here is derived from an EMBL/GenBank/DDBJ whole genome shotgun (WGS) entry which is preliminary data.</text>
</comment>
<sequence length="279" mass="32070">MGNSSYSANRHRDSTQQASRFFLSLVAFVQEGNELDDVVIYKACALLKWIKLFISPPIHVTQILFKLAPTPDGSCTGFFALLPDNFYTNEMHLTPRPDYFLMNIVASLLREIPVGRHIVFSGSMNFPVSTFIEIPTDNFLHPIKPFLKVVFQHRRRLEDTDTTTSFSTLLGAMARSSQVMEQMAQFVLSSSFALTYTDSLIFFETNKSTITLLASLLNVIKEWPESDPAVRKRGRQIRAQLEEEGISDEIELHMRHLAIYPSRFEMRIFEHQILNWSRI</sequence>
<organism evidence="1 2">
    <name type="scientific">Blattamonas nauphoetae</name>
    <dbReference type="NCBI Taxonomy" id="2049346"/>
    <lineage>
        <taxon>Eukaryota</taxon>
        <taxon>Metamonada</taxon>
        <taxon>Preaxostyla</taxon>
        <taxon>Oxymonadida</taxon>
        <taxon>Blattamonas</taxon>
    </lineage>
</organism>
<evidence type="ECO:0000313" key="2">
    <source>
        <dbReference type="Proteomes" id="UP001281761"/>
    </source>
</evidence>
<protein>
    <submittedName>
        <fullName evidence="1">Uncharacterized protein</fullName>
    </submittedName>
</protein>
<evidence type="ECO:0000313" key="1">
    <source>
        <dbReference type="EMBL" id="KAK2941179.1"/>
    </source>
</evidence>
<keyword evidence="2" id="KW-1185">Reference proteome</keyword>
<name>A0ABQ9WNV4_9EUKA</name>
<accession>A0ABQ9WNV4</accession>
<gene>
    <name evidence="1" type="ORF">BLNAU_23893</name>
</gene>
<dbReference type="Proteomes" id="UP001281761">
    <property type="component" value="Unassembled WGS sequence"/>
</dbReference>
<proteinExistence type="predicted"/>